<comment type="caution">
    <text evidence="2">The sequence shown here is derived from an EMBL/GenBank/DDBJ whole genome shotgun (WGS) entry which is preliminary data.</text>
</comment>
<accession>A0A9Q1UXJ0</accession>
<name>A0A9Q1UXJ0_CLOBO</name>
<protein>
    <submittedName>
        <fullName evidence="2">Uncharacterized protein</fullName>
    </submittedName>
</protein>
<keyword evidence="2" id="KW-0614">Plasmid</keyword>
<dbReference type="RefSeq" id="WP_019279034.1">
    <property type="nucleotide sequence ID" value="NZ_LGVP01000015.1"/>
</dbReference>
<gene>
    <name evidence="2" type="ORF">ADU74_10070</name>
</gene>
<geneLocation type="plasmid" evidence="2">
    <name>p1BKT015925</name>
</geneLocation>
<evidence type="ECO:0000313" key="3">
    <source>
        <dbReference type="Proteomes" id="UP000037540"/>
    </source>
</evidence>
<proteinExistence type="predicted"/>
<evidence type="ECO:0000256" key="1">
    <source>
        <dbReference type="SAM" id="Phobius"/>
    </source>
</evidence>
<feature type="transmembrane region" description="Helical" evidence="1">
    <location>
        <begin position="12"/>
        <end position="31"/>
    </location>
</feature>
<dbReference type="EMBL" id="LGVR01000060">
    <property type="protein sequence ID" value="KOA85007.1"/>
    <property type="molecule type" value="Genomic_DNA"/>
</dbReference>
<reference evidence="2 3" key="1">
    <citation type="submission" date="2015-07" db="EMBL/GenBank/DDBJ databases">
        <title>Draft genome sequences of 17 French Clostridium botulinum group III.</title>
        <authorList>
            <person name="Woudstra C."/>
            <person name="Le Marechal C."/>
            <person name="Souillard R."/>
            <person name="Bayon-Auboyer M.-H."/>
            <person name="Dessouter D."/>
            <person name="Fach P."/>
        </authorList>
    </citation>
    <scope>NUCLEOTIDE SEQUENCE [LARGE SCALE GENOMIC DNA]</scope>
    <source>
        <strain evidence="2 3">12LNRI-CD</strain>
        <plasmid evidence="2">p1BKT015925</plasmid>
    </source>
</reference>
<keyword evidence="1" id="KW-0812">Transmembrane</keyword>
<dbReference type="Proteomes" id="UP000037540">
    <property type="component" value="Unassembled WGS sequence"/>
</dbReference>
<keyword evidence="1" id="KW-1133">Transmembrane helix</keyword>
<sequence length="90" mass="10275">MDNKQSKEKIIAYISYFICILFLGTGFYKMFCYNNNTSSYSRDSVNAYVGGDAYNYIINSNYANCYFILALIFVIIGSVALIIDKIDNKN</sequence>
<evidence type="ECO:0000313" key="2">
    <source>
        <dbReference type="EMBL" id="KOA85007.1"/>
    </source>
</evidence>
<organism evidence="2 3">
    <name type="scientific">Clostridium botulinum</name>
    <dbReference type="NCBI Taxonomy" id="1491"/>
    <lineage>
        <taxon>Bacteria</taxon>
        <taxon>Bacillati</taxon>
        <taxon>Bacillota</taxon>
        <taxon>Clostridia</taxon>
        <taxon>Eubacteriales</taxon>
        <taxon>Clostridiaceae</taxon>
        <taxon>Clostridium</taxon>
    </lineage>
</organism>
<keyword evidence="1" id="KW-0472">Membrane</keyword>
<dbReference type="AlphaFoldDB" id="A0A9Q1UXJ0"/>
<feature type="transmembrane region" description="Helical" evidence="1">
    <location>
        <begin position="66"/>
        <end position="83"/>
    </location>
</feature>